<dbReference type="AlphaFoldDB" id="A0A2L2XBM0"/>
<dbReference type="PROSITE" id="PS50991">
    <property type="entry name" value="PYR_CT"/>
    <property type="match status" value="1"/>
</dbReference>
<dbReference type="GO" id="GO:0019752">
    <property type="term" value="P:carboxylic acid metabolic process"/>
    <property type="evidence" value="ECO:0007669"/>
    <property type="project" value="InterPro"/>
</dbReference>
<protein>
    <submittedName>
        <fullName evidence="4">Homocitrate synthase</fullName>
    </submittedName>
</protein>
<accession>A0A2L2XBM0</accession>
<dbReference type="EMBL" id="BFAV01000073">
    <property type="protein sequence ID" value="GBF33083.1"/>
    <property type="molecule type" value="Genomic_DNA"/>
</dbReference>
<evidence type="ECO:0000259" key="3">
    <source>
        <dbReference type="PROSITE" id="PS50991"/>
    </source>
</evidence>
<proteinExistence type="inferred from homology"/>
<dbReference type="InterPro" id="IPR000891">
    <property type="entry name" value="PYR_CT"/>
</dbReference>
<dbReference type="SUPFAM" id="SSF51569">
    <property type="entry name" value="Aldolase"/>
    <property type="match status" value="1"/>
</dbReference>
<evidence type="ECO:0000313" key="4">
    <source>
        <dbReference type="EMBL" id="GBF33083.1"/>
    </source>
</evidence>
<dbReference type="OrthoDB" id="9804858at2"/>
<dbReference type="Pfam" id="PF00682">
    <property type="entry name" value="HMGL-like"/>
    <property type="match status" value="1"/>
</dbReference>
<dbReference type="Proteomes" id="UP000239549">
    <property type="component" value="Unassembled WGS sequence"/>
</dbReference>
<dbReference type="GO" id="GO:0046912">
    <property type="term" value="F:acyltransferase activity, acyl groups converted into alkyl on transfer"/>
    <property type="evidence" value="ECO:0007669"/>
    <property type="project" value="InterPro"/>
</dbReference>
<dbReference type="PROSITE" id="PS00816">
    <property type="entry name" value="AIPM_HOMOCIT_SYNTH_2"/>
    <property type="match status" value="1"/>
</dbReference>
<dbReference type="PANTHER" id="PTHR42880:SF1">
    <property type="entry name" value="ISOPROPYLMALATE_HOMOCITRATE_CITRAMALATE SYNTHASE FAMILY PROTEIN"/>
    <property type="match status" value="1"/>
</dbReference>
<reference evidence="5" key="1">
    <citation type="submission" date="2018-02" db="EMBL/GenBank/DDBJ databases">
        <title>Genome sequence of Desulfocucumis palustris strain NAW-5.</title>
        <authorList>
            <person name="Watanabe M."/>
            <person name="Kojima H."/>
            <person name="Fukui M."/>
        </authorList>
    </citation>
    <scope>NUCLEOTIDE SEQUENCE [LARGE SCALE GENOMIC DNA]</scope>
    <source>
        <strain evidence="5">NAW-5</strain>
    </source>
</reference>
<dbReference type="InterPro" id="IPR013477">
    <property type="entry name" value="NifV/FrbC"/>
</dbReference>
<keyword evidence="5" id="KW-1185">Reference proteome</keyword>
<name>A0A2L2XBM0_9FIRM</name>
<dbReference type="InterPro" id="IPR002034">
    <property type="entry name" value="AIPM/Hcit_synth_CS"/>
</dbReference>
<feature type="domain" description="Pyruvate carboxyltransferase" evidence="3">
    <location>
        <begin position="4"/>
        <end position="255"/>
    </location>
</feature>
<comment type="similarity">
    <text evidence="2">Belongs to the alpha-IPM synthase/homocitrate synthase family.</text>
</comment>
<evidence type="ECO:0000256" key="1">
    <source>
        <dbReference type="ARBA" id="ARBA00022679"/>
    </source>
</evidence>
<dbReference type="PANTHER" id="PTHR42880">
    <property type="entry name" value="HOMOCITRATE SYNTHASE"/>
    <property type="match status" value="1"/>
</dbReference>
<comment type="caution">
    <text evidence="4">The sequence shown here is derived from an EMBL/GenBank/DDBJ whole genome shotgun (WGS) entry which is preliminary data.</text>
</comment>
<sequence>MSDLFLVDTTLRDGEQAPGVVFNLREKITIARLLDLCGVDIIEAGTPAMGETEQSAISAIAGLGLRARITTWNRMVPADIRASLECGVKDVHISAPVSGIQIRYKLQKTRQWVLDRTREAVRFARDCGCNISVGAEDASRADPLFLEEFARAAREEGARRLRYADTVGVLYPLAVYERLSALGEKKIMEIEFHGHNDFGMAVANSIAAVKAGIKYVDTTVGGLGERAGNADMKKFIQALALMKIHNTGWKHGFLHRLEQYVATAANRTAPGEELKKTV</sequence>
<evidence type="ECO:0000313" key="5">
    <source>
        <dbReference type="Proteomes" id="UP000239549"/>
    </source>
</evidence>
<dbReference type="PROSITE" id="PS00815">
    <property type="entry name" value="AIPM_HOMOCIT_SYNTH_1"/>
    <property type="match status" value="1"/>
</dbReference>
<dbReference type="RefSeq" id="WP_104371526.1">
    <property type="nucleotide sequence ID" value="NZ_BFAV01000073.1"/>
</dbReference>
<keyword evidence="1 2" id="KW-0808">Transferase</keyword>
<organism evidence="4 5">
    <name type="scientific">Desulfocucumis palustris</name>
    <dbReference type="NCBI Taxonomy" id="1898651"/>
    <lineage>
        <taxon>Bacteria</taxon>
        <taxon>Bacillati</taxon>
        <taxon>Bacillota</taxon>
        <taxon>Clostridia</taxon>
        <taxon>Eubacteriales</taxon>
        <taxon>Desulfocucumaceae</taxon>
        <taxon>Desulfocucumis</taxon>
    </lineage>
</organism>
<dbReference type="CDD" id="cd07939">
    <property type="entry name" value="DRE_TIM_NifV"/>
    <property type="match status" value="1"/>
</dbReference>
<dbReference type="InterPro" id="IPR013785">
    <property type="entry name" value="Aldolase_TIM"/>
</dbReference>
<evidence type="ECO:0000256" key="2">
    <source>
        <dbReference type="RuleBase" id="RU003523"/>
    </source>
</evidence>
<gene>
    <name evidence="4" type="ORF">DCCM_2180</name>
</gene>
<dbReference type="Gene3D" id="3.20.20.70">
    <property type="entry name" value="Aldolase class I"/>
    <property type="match status" value="1"/>
</dbReference>